<dbReference type="PANTHER" id="PTHR43498:SF1">
    <property type="entry name" value="COB--COM HETERODISULFIDE REDUCTASE IRON-SULFUR SUBUNIT A"/>
    <property type="match status" value="1"/>
</dbReference>
<evidence type="ECO:0000313" key="12">
    <source>
        <dbReference type="Proteomes" id="UP000318288"/>
    </source>
</evidence>
<keyword evidence="6" id="KW-0408">Iron</keyword>
<sequence length="1124" mass="125654">MNNSKPARQSHPRVLLRALVGFLLMLPVFQRPGHAETTGENPVYDIVVYGDSSGAVTAAIAAKRQGHSVILVNPTHFLGGMSASGLGATDFLGRRDTFGGIASEFYDAIAKHYGEKFVRSFEPHVGRAVFKKLINEAGVPVVFNAKLNRESGVELDGQRIVSITTLDGLTYRGKMFIDATYVGDLMAAAGVTYTVGREPEEQYGESLAGVRRGDTQPRIHYRQGDKDHFIVDVDPYIVPGKPDSGLLPHVHKIEGLTNGQGDRKIQAYNYRLCLTSDPTLRIPLDKPAGYRAIDHELLLRNFEAGDSRLPALIDGLAGSASKVDWNNMHAVGSDYDGANWDYPEATYEERREIEEAHELYIRGFLWTLSNSPRVPEAIRTRVAEFGLPKDEFTDNGGWPYMIYIREARRMVADYVMTQADCEGKRMADDPVGLGSFGMDSHVVQFFVNEKGFVRHDGVIWHVPPKPYGISYRSIIPRKGECENLFAPICLSTSHVAHGSIRMEPVFMTLSESAAIAASLAIAKSVSVQEVEYAQLHKQLLANSLIVQWKSKSKSAQAPPKDKPATIEGNMLDDTDAKRTGEWQESSFGTGYIGDSYLHDDNDGKGEKTIHFEWSELKDGRYEVHVAYTSHRNRATNVPMTIHHAKGESELVVNQQNEPAENGWHKLGRFDFSSKTRAAIEITTAGTDGYVIADAVRLVPVTEPDVLSHDATSDTKTKPNILIILADDMGIECLSTYGGKHLTPNIDALAAQGMRFTHCFSNPFCSPSRASLLTGRYPFKNGLIDVLHSRRQEETYLSPDQPSFARQLKTQGYHTAIAGKWHMSLLHQHNTINAFGFDQYQVWQIFDSAGEKTPRYWQPNLNRNGTLITEQIQDRYGPDVDIEFLSEFMKTSVEQRQPFLAYFATPLPHFPWEPTPDTEDQSYRKLHNEHKGDPKYFPDMVKYLDKCTGQLLQTLEDQGIADHTVVFFLADNGTDRDLSNSWGDGKTIQGGKGTMTDRGTHVPLIVRWPKHILAGSTCPDLIDFSDLLPTLCELSGAPLPIKEIHGRSFLPQLLGKPSEPREWVHVQHQDARHLRSQTYILNNKNELRPVVKLWEPPAQPIKNIPTDDARAAREKLKAAFDELQN</sequence>
<reference evidence="11 12" key="1">
    <citation type="submission" date="2019-02" db="EMBL/GenBank/DDBJ databases">
        <title>Deep-cultivation of Planctomycetes and their phenomic and genomic characterization uncovers novel biology.</title>
        <authorList>
            <person name="Wiegand S."/>
            <person name="Jogler M."/>
            <person name="Boedeker C."/>
            <person name="Pinto D."/>
            <person name="Vollmers J."/>
            <person name="Rivas-Marin E."/>
            <person name="Kohn T."/>
            <person name="Peeters S.H."/>
            <person name="Heuer A."/>
            <person name="Rast P."/>
            <person name="Oberbeckmann S."/>
            <person name="Bunk B."/>
            <person name="Jeske O."/>
            <person name="Meyerdierks A."/>
            <person name="Storesund J.E."/>
            <person name="Kallscheuer N."/>
            <person name="Luecker S."/>
            <person name="Lage O.M."/>
            <person name="Pohl T."/>
            <person name="Merkel B.J."/>
            <person name="Hornburger P."/>
            <person name="Mueller R.-W."/>
            <person name="Bruemmer F."/>
            <person name="Labrenz M."/>
            <person name="Spormann A.M."/>
            <person name="Op Den Camp H."/>
            <person name="Overmann J."/>
            <person name="Amann R."/>
            <person name="Jetten M.S.M."/>
            <person name="Mascher T."/>
            <person name="Medema M.H."/>
            <person name="Devos D.P."/>
            <person name="Kaster A.-K."/>
            <person name="Ovreas L."/>
            <person name="Rohde M."/>
            <person name="Galperin M.Y."/>
            <person name="Jogler C."/>
        </authorList>
    </citation>
    <scope>NUCLEOTIDE SEQUENCE [LARGE SCALE GENOMIC DNA]</scope>
    <source>
        <strain evidence="11 12">Poly51</strain>
    </source>
</reference>
<feature type="region of interest" description="Disordered" evidence="8">
    <location>
        <begin position="552"/>
        <end position="571"/>
    </location>
</feature>
<dbReference type="AlphaFoldDB" id="A0A5C6F5F8"/>
<dbReference type="Gene3D" id="3.40.720.10">
    <property type="entry name" value="Alkaline Phosphatase, subunit A"/>
    <property type="match status" value="1"/>
</dbReference>
<protein>
    <submittedName>
        <fullName evidence="11">Arylsulfatase</fullName>
        <ecNumber evidence="11">3.1.6.1</ecNumber>
    </submittedName>
</protein>
<accession>A0A5C6F5F8</accession>
<dbReference type="Proteomes" id="UP000318288">
    <property type="component" value="Unassembled WGS sequence"/>
</dbReference>
<dbReference type="InterPro" id="IPR024607">
    <property type="entry name" value="Sulfatase_CS"/>
</dbReference>
<feature type="domain" description="Sulfatase N-terminal" evidence="9">
    <location>
        <begin position="718"/>
        <end position="1035"/>
    </location>
</feature>
<evidence type="ECO:0000256" key="6">
    <source>
        <dbReference type="ARBA" id="ARBA00023004"/>
    </source>
</evidence>
<evidence type="ECO:0000256" key="3">
    <source>
        <dbReference type="ARBA" id="ARBA00022723"/>
    </source>
</evidence>
<keyword evidence="12" id="KW-1185">Reference proteome</keyword>
<dbReference type="GO" id="GO:0004065">
    <property type="term" value="F:arylsulfatase activity"/>
    <property type="evidence" value="ECO:0007669"/>
    <property type="project" value="UniProtKB-EC"/>
</dbReference>
<dbReference type="SUPFAM" id="SSF53649">
    <property type="entry name" value="Alkaline phosphatase-like"/>
    <property type="match status" value="1"/>
</dbReference>
<evidence type="ECO:0000259" key="10">
    <source>
        <dbReference type="Pfam" id="PF25275"/>
    </source>
</evidence>
<dbReference type="InterPro" id="IPR036188">
    <property type="entry name" value="FAD/NAD-bd_sf"/>
</dbReference>
<dbReference type="EMBL" id="SJPW01000003">
    <property type="protein sequence ID" value="TWU56465.1"/>
    <property type="molecule type" value="Genomic_DNA"/>
</dbReference>
<dbReference type="InterPro" id="IPR039650">
    <property type="entry name" value="HdrA-like"/>
</dbReference>
<feature type="domain" description="Golvesin/Xly CBD-like" evidence="10">
    <location>
        <begin position="572"/>
        <end position="698"/>
    </location>
</feature>
<dbReference type="OrthoDB" id="287984at2"/>
<evidence type="ECO:0000256" key="8">
    <source>
        <dbReference type="SAM" id="MobiDB-lite"/>
    </source>
</evidence>
<keyword evidence="5" id="KW-0560">Oxidoreductase</keyword>
<comment type="similarity">
    <text evidence="1">Belongs to the sulfatase family.</text>
</comment>
<evidence type="ECO:0000259" key="9">
    <source>
        <dbReference type="Pfam" id="PF00884"/>
    </source>
</evidence>
<dbReference type="Pfam" id="PF12831">
    <property type="entry name" value="FAD_oxidored"/>
    <property type="match status" value="1"/>
</dbReference>
<gene>
    <name evidence="11" type="primary">atsA_43</name>
    <name evidence="11" type="ORF">Poly51_23760</name>
</gene>
<evidence type="ECO:0000256" key="4">
    <source>
        <dbReference type="ARBA" id="ARBA00022801"/>
    </source>
</evidence>
<keyword evidence="2" id="KW-0004">4Fe-4S</keyword>
<evidence type="ECO:0000256" key="2">
    <source>
        <dbReference type="ARBA" id="ARBA00022485"/>
    </source>
</evidence>
<proteinExistence type="inferred from homology"/>
<dbReference type="EC" id="3.1.6.1" evidence="11"/>
<evidence type="ECO:0000256" key="7">
    <source>
        <dbReference type="ARBA" id="ARBA00023014"/>
    </source>
</evidence>
<dbReference type="PANTHER" id="PTHR43498">
    <property type="entry name" value="FERREDOXIN:COB-COM HETERODISULFIDE REDUCTASE SUBUNIT A"/>
    <property type="match status" value="1"/>
</dbReference>
<comment type="caution">
    <text evidence="11">The sequence shown here is derived from an EMBL/GenBank/DDBJ whole genome shotgun (WGS) entry which is preliminary data.</text>
</comment>
<keyword evidence="4 11" id="KW-0378">Hydrolase</keyword>
<evidence type="ECO:0000256" key="1">
    <source>
        <dbReference type="ARBA" id="ARBA00008779"/>
    </source>
</evidence>
<name>A0A5C6F5F8_9BACT</name>
<dbReference type="GO" id="GO:0051539">
    <property type="term" value="F:4 iron, 4 sulfur cluster binding"/>
    <property type="evidence" value="ECO:0007669"/>
    <property type="project" value="UniProtKB-KW"/>
</dbReference>
<dbReference type="Pfam" id="PF25275">
    <property type="entry name" value="Golvesin_C"/>
    <property type="match status" value="1"/>
</dbReference>
<dbReference type="SUPFAM" id="SSF51905">
    <property type="entry name" value="FAD/NAD(P)-binding domain"/>
    <property type="match status" value="1"/>
</dbReference>
<evidence type="ECO:0000256" key="5">
    <source>
        <dbReference type="ARBA" id="ARBA00023002"/>
    </source>
</evidence>
<dbReference type="GO" id="GO:0046872">
    <property type="term" value="F:metal ion binding"/>
    <property type="evidence" value="ECO:0007669"/>
    <property type="project" value="UniProtKB-KW"/>
</dbReference>
<keyword evidence="3" id="KW-0479">Metal-binding</keyword>
<dbReference type="PROSITE" id="PS00149">
    <property type="entry name" value="SULFATASE_2"/>
    <property type="match status" value="1"/>
</dbReference>
<dbReference type="InterPro" id="IPR000917">
    <property type="entry name" value="Sulfatase_N"/>
</dbReference>
<evidence type="ECO:0000313" key="11">
    <source>
        <dbReference type="EMBL" id="TWU56465.1"/>
    </source>
</evidence>
<dbReference type="InterPro" id="IPR033803">
    <property type="entry name" value="CBD-like_Golvesin-Xly"/>
</dbReference>
<dbReference type="Pfam" id="PF00884">
    <property type="entry name" value="Sulfatase"/>
    <property type="match status" value="1"/>
</dbReference>
<dbReference type="InterPro" id="IPR017850">
    <property type="entry name" value="Alkaline_phosphatase_core_sf"/>
</dbReference>
<keyword evidence="7" id="KW-0411">Iron-sulfur</keyword>
<dbReference type="GO" id="GO:0016491">
    <property type="term" value="F:oxidoreductase activity"/>
    <property type="evidence" value="ECO:0007669"/>
    <property type="project" value="UniProtKB-KW"/>
</dbReference>
<organism evidence="11 12">
    <name type="scientific">Rubripirellula tenax</name>
    <dbReference type="NCBI Taxonomy" id="2528015"/>
    <lineage>
        <taxon>Bacteria</taxon>
        <taxon>Pseudomonadati</taxon>
        <taxon>Planctomycetota</taxon>
        <taxon>Planctomycetia</taxon>
        <taxon>Pirellulales</taxon>
        <taxon>Pirellulaceae</taxon>
        <taxon>Rubripirellula</taxon>
    </lineage>
</organism>